<evidence type="ECO:0000256" key="1">
    <source>
        <dbReference type="ARBA" id="ARBA00004117"/>
    </source>
</evidence>
<feature type="compositionally biased region" description="Low complexity" evidence="13">
    <location>
        <begin position="398"/>
        <end position="412"/>
    </location>
</feature>
<keyword evidence="15" id="KW-0966">Cell projection</keyword>
<keyword evidence="16" id="KW-1185">Reference proteome</keyword>
<comment type="caution">
    <text evidence="15">The sequence shown here is derived from an EMBL/GenBank/DDBJ whole genome shotgun (WGS) entry which is preliminary data.</text>
</comment>
<comment type="subcellular location">
    <subcellularLocation>
        <location evidence="1">Bacterial flagellum basal body</location>
    </subcellularLocation>
    <subcellularLocation>
        <location evidence="2">Cell inner membrane</location>
        <topology evidence="2">Peripheral membrane protein</topology>
    </subcellularLocation>
</comment>
<evidence type="ECO:0000256" key="8">
    <source>
        <dbReference type="ARBA" id="ARBA00022779"/>
    </source>
</evidence>
<dbReference type="SUPFAM" id="SSF103039">
    <property type="entry name" value="CheC-like"/>
    <property type="match status" value="1"/>
</dbReference>
<keyword evidence="9" id="KW-0472">Membrane</keyword>
<reference evidence="15 16" key="1">
    <citation type="submission" date="2021-03" db="EMBL/GenBank/DDBJ databases">
        <title>The complete genome sequence of Acetobacter suratthaniensis TBRC 1719.</title>
        <authorList>
            <person name="Charoenyingcharoen P."/>
            <person name="Yukphan P."/>
        </authorList>
    </citation>
    <scope>NUCLEOTIDE SEQUENCE [LARGE SCALE GENOMIC DNA]</scope>
    <source>
        <strain evidence="15 16">TBRC 1719</strain>
    </source>
</reference>
<dbReference type="Gene3D" id="3.40.1550.10">
    <property type="entry name" value="CheC-like"/>
    <property type="match status" value="1"/>
</dbReference>
<evidence type="ECO:0000313" key="16">
    <source>
        <dbReference type="Proteomes" id="UP000664399"/>
    </source>
</evidence>
<feature type="compositionally biased region" description="Basic and acidic residues" evidence="13">
    <location>
        <begin position="33"/>
        <end position="66"/>
    </location>
</feature>
<organism evidence="15 16">
    <name type="scientific">Acetobacter suratthaniensis</name>
    <dbReference type="NCBI Taxonomy" id="1502841"/>
    <lineage>
        <taxon>Bacteria</taxon>
        <taxon>Pseudomonadati</taxon>
        <taxon>Pseudomonadota</taxon>
        <taxon>Alphaproteobacteria</taxon>
        <taxon>Acetobacterales</taxon>
        <taxon>Acetobacteraceae</taxon>
        <taxon>Acetobacter</taxon>
    </lineage>
</organism>
<evidence type="ECO:0000256" key="6">
    <source>
        <dbReference type="ARBA" id="ARBA00022500"/>
    </source>
</evidence>
<evidence type="ECO:0000256" key="11">
    <source>
        <dbReference type="ARBA" id="ARBA00025044"/>
    </source>
</evidence>
<dbReference type="RefSeq" id="WP_207853532.1">
    <property type="nucleotide sequence ID" value="NZ_JAFVMG010000003.1"/>
</dbReference>
<dbReference type="CDD" id="cd17908">
    <property type="entry name" value="FliM"/>
    <property type="match status" value="1"/>
</dbReference>
<dbReference type="NCBIfam" id="TIGR01397">
    <property type="entry name" value="fliM_switch"/>
    <property type="match status" value="1"/>
</dbReference>
<evidence type="ECO:0000256" key="2">
    <source>
        <dbReference type="ARBA" id="ARBA00004417"/>
    </source>
</evidence>
<dbReference type="Pfam" id="PF02154">
    <property type="entry name" value="FliM"/>
    <property type="match status" value="1"/>
</dbReference>
<dbReference type="EMBL" id="JAFVMG010000003">
    <property type="protein sequence ID" value="MBO1327876.1"/>
    <property type="molecule type" value="Genomic_DNA"/>
</dbReference>
<dbReference type="Proteomes" id="UP000664399">
    <property type="component" value="Unassembled WGS sequence"/>
</dbReference>
<protein>
    <recommendedName>
        <fullName evidence="4 12">Flagellar motor switch protein FliM</fullName>
    </recommendedName>
</protein>
<dbReference type="Pfam" id="PF01052">
    <property type="entry name" value="FliMN_C"/>
    <property type="match status" value="1"/>
</dbReference>
<evidence type="ECO:0000256" key="3">
    <source>
        <dbReference type="ARBA" id="ARBA00011049"/>
    </source>
</evidence>
<feature type="compositionally biased region" description="Basic and acidic residues" evidence="13">
    <location>
        <begin position="12"/>
        <end position="23"/>
    </location>
</feature>
<evidence type="ECO:0000256" key="9">
    <source>
        <dbReference type="ARBA" id="ARBA00023136"/>
    </source>
</evidence>
<keyword evidence="5" id="KW-1003">Cell membrane</keyword>
<gene>
    <name evidence="15" type="primary">fliM</name>
    <name evidence="15" type="ORF">J2D75_05210</name>
</gene>
<evidence type="ECO:0000256" key="5">
    <source>
        <dbReference type="ARBA" id="ARBA00022475"/>
    </source>
</evidence>
<dbReference type="InterPro" id="IPR028976">
    <property type="entry name" value="CheC-like_sf"/>
</dbReference>
<dbReference type="SUPFAM" id="SSF101801">
    <property type="entry name" value="Surface presentation of antigens (SPOA)"/>
    <property type="match status" value="1"/>
</dbReference>
<dbReference type="PRINTS" id="PR00955">
    <property type="entry name" value="FLGMOTORFLIM"/>
</dbReference>
<dbReference type="InterPro" id="IPR036429">
    <property type="entry name" value="SpoA-like_sf"/>
</dbReference>
<dbReference type="InterPro" id="IPR001689">
    <property type="entry name" value="Flag_FliM"/>
</dbReference>
<dbReference type="PANTHER" id="PTHR30034">
    <property type="entry name" value="FLAGELLAR MOTOR SWITCH PROTEIN FLIM"/>
    <property type="match status" value="1"/>
</dbReference>
<comment type="similarity">
    <text evidence="3">Belongs to the FliM family.</text>
</comment>
<evidence type="ECO:0000256" key="13">
    <source>
        <dbReference type="SAM" id="MobiDB-lite"/>
    </source>
</evidence>
<feature type="region of interest" description="Disordered" evidence="13">
    <location>
        <begin position="386"/>
        <end position="418"/>
    </location>
</feature>
<feature type="domain" description="Flagellar motor switch protein FliN-like C-terminal" evidence="14">
    <location>
        <begin position="314"/>
        <end position="385"/>
    </location>
</feature>
<evidence type="ECO:0000256" key="12">
    <source>
        <dbReference type="NCBIfam" id="TIGR01397"/>
    </source>
</evidence>
<keyword evidence="7" id="KW-0997">Cell inner membrane</keyword>
<keyword evidence="15" id="KW-0969">Cilium</keyword>
<keyword evidence="10" id="KW-0975">Bacterial flagellum</keyword>
<dbReference type="PANTHER" id="PTHR30034:SF3">
    <property type="entry name" value="FLAGELLAR MOTOR SWITCH PROTEIN FLIM"/>
    <property type="match status" value="1"/>
</dbReference>
<dbReference type="Gene3D" id="2.30.330.10">
    <property type="entry name" value="SpoA-like"/>
    <property type="match status" value="1"/>
</dbReference>
<evidence type="ECO:0000256" key="4">
    <source>
        <dbReference type="ARBA" id="ARBA00021898"/>
    </source>
</evidence>
<name>A0ABS3LJV6_9PROT</name>
<evidence type="ECO:0000313" key="15">
    <source>
        <dbReference type="EMBL" id="MBO1327876.1"/>
    </source>
</evidence>
<keyword evidence="8" id="KW-0283">Flagellar rotation</keyword>
<keyword evidence="15" id="KW-0282">Flagellum</keyword>
<evidence type="ECO:0000259" key="14">
    <source>
        <dbReference type="Pfam" id="PF01052"/>
    </source>
</evidence>
<sequence length="418" mass="45421">MQDVEDTTAGGEPHEATSDEAHVGADTQAAHADAPDHAEASAHAEDGHDESAHDDTTEHDDSEHDPGAMSGHVLDQSEIDSLLGNTFSAHPVREETGIERIIKAGFVAYERLPMLEIVFDRLVRLLSSTLRNFTNDNVEITMESMRSMCFGDYMNTVPSSSLFAVFKAVQWENYGLVVVDSSLSYSIIDILMGGPRGTGHAGPENRPHTAIERALIEKLITLTLDDLSSAFSPVCAIDLAFERLEVSSRFAAIARASNAVVMTKLHIDMEDRSGNLDLIIPYATLEPVRDQLSQQFMGERFGRDSIWENHLISEIMETDVQVSAVLEERTVPLAEVLGIKPGMQITFPHRAGTPIHVRLQCGQTQLFQGRLGQLHGSSAVKIERRLLPPDPHHPHPGAPDAPASAAAPAPAGEVAKTA</sequence>
<accession>A0ABS3LJV6</accession>
<feature type="region of interest" description="Disordered" evidence="13">
    <location>
        <begin position="1"/>
        <end position="72"/>
    </location>
</feature>
<evidence type="ECO:0000256" key="10">
    <source>
        <dbReference type="ARBA" id="ARBA00023143"/>
    </source>
</evidence>
<proteinExistence type="inferred from homology"/>
<evidence type="ECO:0000256" key="7">
    <source>
        <dbReference type="ARBA" id="ARBA00022519"/>
    </source>
</evidence>
<dbReference type="InterPro" id="IPR001543">
    <property type="entry name" value="FliN-like_C"/>
</dbReference>
<comment type="function">
    <text evidence="11">FliM is one of three proteins (FliG, FliN, FliM) that forms the rotor-mounted switch complex (C ring), located at the base of the basal body. This complex interacts with the CheY and CheZ chemotaxis proteins, in addition to contacting components of the motor that determine the direction of flagellar rotation.</text>
</comment>
<keyword evidence="6" id="KW-0145">Chemotaxis</keyword>